<dbReference type="Pfam" id="PF14240">
    <property type="entry name" value="YHYH"/>
    <property type="match status" value="1"/>
</dbReference>
<dbReference type="AlphaFoldDB" id="A0A554VCU6"/>
<feature type="domain" description="YHYH" evidence="2">
    <location>
        <begin position="116"/>
        <end position="207"/>
    </location>
</feature>
<evidence type="ECO:0000259" key="2">
    <source>
        <dbReference type="Pfam" id="PF14240"/>
    </source>
</evidence>
<sequence length="262" mass="27922">MKMKQKRKNKSIWTLTLGISLVLMAFIACSSDDGDTTETETGGEVSGELHAAFAEFDTNETDIYLEGSNVVIETTGNPNHTTPYWGVGNALYVAPTIATNMTPSLIPGYDGAATLTVSSDPQLASSSTATSLGAIGISVSGAAIFNDQEGNGALDQAVVSLDYSGGHIGPAEYHYHLEPKAWSDDDDKLIGILSDGFFIYGRKCNSTGTYPTDLDASGGHASITQHTDETEYHYHIINEIYSTTGRYIVFVGPYKGTPNAIN</sequence>
<keyword evidence="1" id="KW-0732">Signal</keyword>
<reference evidence="3 4" key="1">
    <citation type="submission" date="2019-07" db="EMBL/GenBank/DDBJ databases">
        <title>The draft genome sequence of Aquimarina algiphila M91.</title>
        <authorList>
            <person name="Meng X."/>
        </authorList>
    </citation>
    <scope>NUCLEOTIDE SEQUENCE [LARGE SCALE GENOMIC DNA]</scope>
    <source>
        <strain evidence="3 4">M91</strain>
    </source>
</reference>
<organism evidence="3 4">
    <name type="scientific">Aquimarina algiphila</name>
    <dbReference type="NCBI Taxonomy" id="2047982"/>
    <lineage>
        <taxon>Bacteria</taxon>
        <taxon>Pseudomonadati</taxon>
        <taxon>Bacteroidota</taxon>
        <taxon>Flavobacteriia</taxon>
        <taxon>Flavobacteriales</taxon>
        <taxon>Flavobacteriaceae</taxon>
        <taxon>Aquimarina</taxon>
    </lineage>
</organism>
<comment type="caution">
    <text evidence="3">The sequence shown here is derived from an EMBL/GenBank/DDBJ whole genome shotgun (WGS) entry which is preliminary data.</text>
</comment>
<proteinExistence type="predicted"/>
<feature type="signal peptide" evidence="1">
    <location>
        <begin position="1"/>
        <end position="25"/>
    </location>
</feature>
<feature type="chain" id="PRO_5022102212" evidence="1">
    <location>
        <begin position="26"/>
        <end position="262"/>
    </location>
</feature>
<evidence type="ECO:0000313" key="4">
    <source>
        <dbReference type="Proteomes" id="UP000318833"/>
    </source>
</evidence>
<evidence type="ECO:0000256" key="1">
    <source>
        <dbReference type="SAM" id="SignalP"/>
    </source>
</evidence>
<accession>A0A554VCU6</accession>
<dbReference type="OrthoDB" id="665834at2"/>
<evidence type="ECO:0000313" key="3">
    <source>
        <dbReference type="EMBL" id="TSE04572.1"/>
    </source>
</evidence>
<dbReference type="PROSITE" id="PS51257">
    <property type="entry name" value="PROKAR_LIPOPROTEIN"/>
    <property type="match status" value="1"/>
</dbReference>
<keyword evidence="4" id="KW-1185">Reference proteome</keyword>
<dbReference type="InterPro" id="IPR025924">
    <property type="entry name" value="YHYH_dom"/>
</dbReference>
<protein>
    <submittedName>
        <fullName evidence="3">YHYH protein</fullName>
    </submittedName>
</protein>
<name>A0A554VCU6_9FLAO</name>
<dbReference type="Proteomes" id="UP000318833">
    <property type="component" value="Unassembled WGS sequence"/>
</dbReference>
<gene>
    <name evidence="3" type="ORF">FOF46_25855</name>
</gene>
<dbReference type="EMBL" id="VLNR01000078">
    <property type="protein sequence ID" value="TSE04572.1"/>
    <property type="molecule type" value="Genomic_DNA"/>
</dbReference>